<evidence type="ECO:0000256" key="1">
    <source>
        <dbReference type="ARBA" id="ARBA00022491"/>
    </source>
</evidence>
<keyword evidence="1" id="KW-0678">Repressor</keyword>
<reference evidence="4" key="1">
    <citation type="journal article" date="2015" name="Nature">
        <title>Complex archaea that bridge the gap between prokaryotes and eukaryotes.</title>
        <authorList>
            <person name="Spang A."/>
            <person name="Saw J.H."/>
            <person name="Jorgensen S.L."/>
            <person name="Zaremba-Niedzwiedzka K."/>
            <person name="Martijn J."/>
            <person name="Lind A.E."/>
            <person name="van Eijk R."/>
            <person name="Schleper C."/>
            <person name="Guy L."/>
            <person name="Ettema T.J."/>
        </authorList>
    </citation>
    <scope>NUCLEOTIDE SEQUENCE</scope>
</reference>
<accession>A0A0F8Z8L4</accession>
<name>A0A0F8Z8L4_9ZZZZ</name>
<comment type="caution">
    <text evidence="4">The sequence shown here is derived from an EMBL/GenBank/DDBJ whole genome shotgun (WGS) entry which is preliminary data.</text>
</comment>
<feature type="domain" description="Bacteriophage T4 Gp32 single-stranded DNA-binding" evidence="3">
    <location>
        <begin position="57"/>
        <end position="194"/>
    </location>
</feature>
<keyword evidence="2" id="KW-0235">DNA replication</keyword>
<protein>
    <recommendedName>
        <fullName evidence="3">Bacteriophage T4 Gp32 single-stranded DNA-binding domain-containing protein</fullName>
    </recommendedName>
</protein>
<dbReference type="SUPFAM" id="SSF50249">
    <property type="entry name" value="Nucleic acid-binding proteins"/>
    <property type="match status" value="1"/>
</dbReference>
<evidence type="ECO:0000313" key="4">
    <source>
        <dbReference type="EMBL" id="KKK82340.1"/>
    </source>
</evidence>
<keyword evidence="2" id="KW-1194">Viral DNA replication</keyword>
<sequence length="239" mass="26867">MTDLNELPEGFGQADPDFMHEAYAEAKKERSETGDVLFLKSGVTHVFVLPPHKDAPSWFREYREHGIRPEGKFTTITCPKEEGDPCPICEAAAVLWDEKTNESITAAKRLTAKKQFLYNVYVFSSPDGKALKDGIHTLKSGVTVYKELMAYDSDDAGGWGNITDLTRGVEFRIERTGRGRFDTKYSAMPVPQRTNLLEKLDAAGFKIGPPTDLTKVYPARKYDALLELLEQDVPEEEKE</sequence>
<dbReference type="InterPro" id="IPR012340">
    <property type="entry name" value="NA-bd_OB-fold"/>
</dbReference>
<organism evidence="4">
    <name type="scientific">marine sediment metagenome</name>
    <dbReference type="NCBI Taxonomy" id="412755"/>
    <lineage>
        <taxon>unclassified sequences</taxon>
        <taxon>metagenomes</taxon>
        <taxon>ecological metagenomes</taxon>
    </lineage>
</organism>
<dbReference type="InterPro" id="IPR012339">
    <property type="entry name" value="Phage_T4_Gp32_ssDNA-bd"/>
</dbReference>
<dbReference type="EMBL" id="LAZR01052719">
    <property type="protein sequence ID" value="KKK82340.1"/>
    <property type="molecule type" value="Genomic_DNA"/>
</dbReference>
<dbReference type="AlphaFoldDB" id="A0A0F8Z8L4"/>
<evidence type="ECO:0000256" key="2">
    <source>
        <dbReference type="ARBA" id="ARBA00023109"/>
    </source>
</evidence>
<dbReference type="GO" id="GO:0039693">
    <property type="term" value="P:viral DNA genome replication"/>
    <property type="evidence" value="ECO:0007669"/>
    <property type="project" value="UniProtKB-KW"/>
</dbReference>
<dbReference type="Gene3D" id="3.90.198.10">
    <property type="entry name" value="Replication Fork Single-Stranded Dna Binding Protein"/>
    <property type="match status" value="1"/>
</dbReference>
<evidence type="ECO:0000259" key="3">
    <source>
        <dbReference type="Pfam" id="PF08804"/>
    </source>
</evidence>
<dbReference type="GO" id="GO:0003697">
    <property type="term" value="F:single-stranded DNA binding"/>
    <property type="evidence" value="ECO:0007669"/>
    <property type="project" value="InterPro"/>
</dbReference>
<dbReference type="InterPro" id="IPR044947">
    <property type="entry name" value="Phage_T4_Gp32_ssDNA-bd_sf"/>
</dbReference>
<proteinExistence type="predicted"/>
<gene>
    <name evidence="4" type="ORF">LCGC14_2804390</name>
</gene>
<dbReference type="Pfam" id="PF08804">
    <property type="entry name" value="gp32"/>
    <property type="match status" value="1"/>
</dbReference>